<dbReference type="OrthoDB" id="9814604at2"/>
<dbReference type="PANTHER" id="PTHR34203">
    <property type="entry name" value="METHYLTRANSFERASE, FKBM FAMILY PROTEIN"/>
    <property type="match status" value="1"/>
</dbReference>
<evidence type="ECO:0000259" key="1">
    <source>
        <dbReference type="Pfam" id="PF05050"/>
    </source>
</evidence>
<reference evidence="2 3" key="1">
    <citation type="submission" date="2017-04" db="EMBL/GenBank/DDBJ databases">
        <authorList>
            <person name="Afonso C.L."/>
            <person name="Miller P.J."/>
            <person name="Scott M.A."/>
            <person name="Spackman E."/>
            <person name="Goraichik I."/>
            <person name="Dimitrov K.M."/>
            <person name="Suarez D.L."/>
            <person name="Swayne D.E."/>
        </authorList>
    </citation>
    <scope>NUCLEOTIDE SEQUENCE [LARGE SCALE GENOMIC DNA]</scope>
    <source>
        <strain evidence="2 3">A2P</strain>
    </source>
</reference>
<dbReference type="GO" id="GO:0032259">
    <property type="term" value="P:methylation"/>
    <property type="evidence" value="ECO:0007669"/>
    <property type="project" value="UniProtKB-KW"/>
</dbReference>
<protein>
    <submittedName>
        <fullName evidence="2">Methyltransferase, FkbM family</fullName>
    </submittedName>
</protein>
<dbReference type="SUPFAM" id="SSF53335">
    <property type="entry name" value="S-adenosyl-L-methionine-dependent methyltransferases"/>
    <property type="match status" value="1"/>
</dbReference>
<dbReference type="InterPro" id="IPR029063">
    <property type="entry name" value="SAM-dependent_MTases_sf"/>
</dbReference>
<evidence type="ECO:0000313" key="3">
    <source>
        <dbReference type="Proteomes" id="UP000192936"/>
    </source>
</evidence>
<accession>A0A1X7HDN4</accession>
<keyword evidence="2" id="KW-0489">Methyltransferase</keyword>
<keyword evidence="2" id="KW-0808">Transferase</keyword>
<dbReference type="InterPro" id="IPR052514">
    <property type="entry name" value="SAM-dependent_MTase"/>
</dbReference>
<gene>
    <name evidence="2" type="ORF">SAMN02982917_5816</name>
</gene>
<dbReference type="InterPro" id="IPR006342">
    <property type="entry name" value="FkbM_mtfrase"/>
</dbReference>
<name>A0A1X7HDN4_9PROT</name>
<dbReference type="GO" id="GO:0008168">
    <property type="term" value="F:methyltransferase activity"/>
    <property type="evidence" value="ECO:0007669"/>
    <property type="project" value="UniProtKB-KW"/>
</dbReference>
<feature type="domain" description="Methyltransferase FkbM" evidence="1">
    <location>
        <begin position="28"/>
        <end position="179"/>
    </location>
</feature>
<evidence type="ECO:0000313" key="2">
    <source>
        <dbReference type="EMBL" id="SMF84643.1"/>
    </source>
</evidence>
<proteinExistence type="predicted"/>
<organism evidence="2 3">
    <name type="scientific">Azospirillum oryzae</name>
    <dbReference type="NCBI Taxonomy" id="286727"/>
    <lineage>
        <taxon>Bacteria</taxon>
        <taxon>Pseudomonadati</taxon>
        <taxon>Pseudomonadota</taxon>
        <taxon>Alphaproteobacteria</taxon>
        <taxon>Rhodospirillales</taxon>
        <taxon>Azospirillaceae</taxon>
        <taxon>Azospirillum</taxon>
    </lineage>
</organism>
<dbReference type="RefSeq" id="WP_085090503.1">
    <property type="nucleotide sequence ID" value="NZ_FXAK01000007.1"/>
</dbReference>
<dbReference type="EMBL" id="FXAK01000007">
    <property type="protein sequence ID" value="SMF84643.1"/>
    <property type="molecule type" value="Genomic_DNA"/>
</dbReference>
<dbReference type="AlphaFoldDB" id="A0A1X7HDN4"/>
<dbReference type="NCBIfam" id="TIGR01444">
    <property type="entry name" value="fkbM_fam"/>
    <property type="match status" value="1"/>
</dbReference>
<dbReference type="Gene3D" id="3.40.50.150">
    <property type="entry name" value="Vaccinia Virus protein VP39"/>
    <property type="match status" value="1"/>
</dbReference>
<sequence>MIKLDRICEHTFFSLIDENSIVLDFGCNEGEFAHTVIERYGCKVFSAEPVPDCAQQIARHPRLTLQQVAISGASGSLDIHVYPNRCASGFNRSPGEQAIRTIRAEAMTLAEFRRRSGIGRVALLKIDIEGAELDMFAAAADEEFSDIDQITIEFHDFLYPETRPAVEAVKRRMRSLGFHMLPFSLDNTDVLFVNRRAAVSWQNRLWAGTVVKYGRGLERRLRQMIGRPAPA</sequence>
<dbReference type="Pfam" id="PF05050">
    <property type="entry name" value="Methyltransf_21"/>
    <property type="match status" value="1"/>
</dbReference>
<dbReference type="STRING" id="286727.SAMN02982917_5816"/>
<dbReference type="PANTHER" id="PTHR34203:SF15">
    <property type="entry name" value="SLL1173 PROTEIN"/>
    <property type="match status" value="1"/>
</dbReference>
<dbReference type="Proteomes" id="UP000192936">
    <property type="component" value="Unassembled WGS sequence"/>
</dbReference>